<sequence length="118" mass="13380">KQIFSYLKSHEQFRYMVDSSNCRIISFICVPVSTDVNDNERADKVDGSVTVSGGQPMSISDILNDQIEVDQFTSIPTLTEHGLKIGVNRRIIDTELVFAGRCWRHCEGDRNTIWTCPI</sequence>
<gene>
    <name evidence="1" type="primary">ORF222109</name>
</gene>
<feature type="non-terminal residue" evidence="1">
    <location>
        <position position="1"/>
    </location>
</feature>
<dbReference type="AlphaFoldDB" id="A0A0B7C2S2"/>
<reference evidence="1" key="1">
    <citation type="submission" date="2014-12" db="EMBL/GenBank/DDBJ databases">
        <title>Insight into the proteome of Arion vulgaris.</title>
        <authorList>
            <person name="Aradska J."/>
            <person name="Bulat T."/>
            <person name="Smidak R."/>
            <person name="Sarate P."/>
            <person name="Gangsoo J."/>
            <person name="Sialana F."/>
            <person name="Bilban M."/>
            <person name="Lubec G."/>
        </authorList>
    </citation>
    <scope>NUCLEOTIDE SEQUENCE</scope>
    <source>
        <tissue evidence="1">Skin</tissue>
    </source>
</reference>
<name>A0A0B7C2S2_9EUPU</name>
<organism evidence="1">
    <name type="scientific">Arion vulgaris</name>
    <dbReference type="NCBI Taxonomy" id="1028688"/>
    <lineage>
        <taxon>Eukaryota</taxon>
        <taxon>Metazoa</taxon>
        <taxon>Spiralia</taxon>
        <taxon>Lophotrochozoa</taxon>
        <taxon>Mollusca</taxon>
        <taxon>Gastropoda</taxon>
        <taxon>Heterobranchia</taxon>
        <taxon>Euthyneura</taxon>
        <taxon>Panpulmonata</taxon>
        <taxon>Eupulmonata</taxon>
        <taxon>Stylommatophora</taxon>
        <taxon>Helicina</taxon>
        <taxon>Arionoidea</taxon>
        <taxon>Arionidae</taxon>
        <taxon>Arion</taxon>
    </lineage>
</organism>
<protein>
    <submittedName>
        <fullName evidence="1">Uncharacterized protein</fullName>
    </submittedName>
</protein>
<accession>A0A0B7C2S2</accession>
<dbReference type="EMBL" id="HACG01052903">
    <property type="protein sequence ID" value="CEK99774.1"/>
    <property type="molecule type" value="Transcribed_RNA"/>
</dbReference>
<evidence type="ECO:0000313" key="1">
    <source>
        <dbReference type="EMBL" id="CEK99774.1"/>
    </source>
</evidence>
<proteinExistence type="predicted"/>